<keyword evidence="6" id="KW-1185">Reference proteome</keyword>
<feature type="domain" description="N-acetyltransferase" evidence="4">
    <location>
        <begin position="15"/>
        <end position="186"/>
    </location>
</feature>
<dbReference type="InterPro" id="IPR000182">
    <property type="entry name" value="GNAT_dom"/>
</dbReference>
<keyword evidence="1 5" id="KW-0808">Transferase</keyword>
<dbReference type="EMBL" id="FNEV01000008">
    <property type="protein sequence ID" value="SDJ62539.1"/>
    <property type="molecule type" value="Genomic_DNA"/>
</dbReference>
<evidence type="ECO:0000256" key="2">
    <source>
        <dbReference type="ARBA" id="ARBA00023315"/>
    </source>
</evidence>
<dbReference type="Pfam" id="PF13302">
    <property type="entry name" value="Acetyltransf_3"/>
    <property type="match status" value="1"/>
</dbReference>
<sequence>MKTEEKQLYTETDRLYIKTLEKEDYERWTEGFRHRLPSQHKFDGDSINLEEWSQERFDGMVEQFEKMAENDDLYVLGIFRKSDDKHIGKIDLSTIMRDNFQWGMIGYRIHNQFWNQGYGTEAVSEGLTLAFEELGYHRVEAHINLDNPASIRLAEKVGLTFECTRKRFIYEDDKWTDNHVYVKNAD</sequence>
<dbReference type="PROSITE" id="PS51186">
    <property type="entry name" value="GNAT"/>
    <property type="match status" value="1"/>
</dbReference>
<dbReference type="GO" id="GO:0008999">
    <property type="term" value="F:protein-N-terminal-alanine acetyltransferase activity"/>
    <property type="evidence" value="ECO:0007669"/>
    <property type="project" value="TreeGrafter"/>
</dbReference>
<dbReference type="SUPFAM" id="SSF55729">
    <property type="entry name" value="Acyl-CoA N-acyltransferases (Nat)"/>
    <property type="match status" value="1"/>
</dbReference>
<dbReference type="InterPro" id="IPR051531">
    <property type="entry name" value="N-acetyltransferase"/>
</dbReference>
<protein>
    <submittedName>
        <fullName evidence="5">Protein N-acetyltransferase, RimJ/RimL family</fullName>
    </submittedName>
</protein>
<dbReference type="STRING" id="86666.SAMN04490247_2580"/>
<reference evidence="6" key="1">
    <citation type="submission" date="2016-10" db="EMBL/GenBank/DDBJ databases">
        <authorList>
            <person name="Varghese N."/>
            <person name="Submissions S."/>
        </authorList>
    </citation>
    <scope>NUCLEOTIDE SEQUENCE [LARGE SCALE GENOMIC DNA]</scope>
    <source>
        <strain evidence="6">DSM 4771</strain>
    </source>
</reference>
<dbReference type="GO" id="GO:0005737">
    <property type="term" value="C:cytoplasm"/>
    <property type="evidence" value="ECO:0007669"/>
    <property type="project" value="TreeGrafter"/>
</dbReference>
<comment type="similarity">
    <text evidence="3">Belongs to the acetyltransferase family. RimJ subfamily.</text>
</comment>
<evidence type="ECO:0000256" key="1">
    <source>
        <dbReference type="ARBA" id="ARBA00022679"/>
    </source>
</evidence>
<dbReference type="AlphaFoldDB" id="A0A1G8V993"/>
<accession>A0A1G8V993</accession>
<evidence type="ECO:0000259" key="4">
    <source>
        <dbReference type="PROSITE" id="PS51186"/>
    </source>
</evidence>
<dbReference type="PANTHER" id="PTHR43792:SF8">
    <property type="entry name" value="[RIBOSOMAL PROTEIN US5]-ALANINE N-ACETYLTRANSFERASE"/>
    <property type="match status" value="1"/>
</dbReference>
<name>A0A1G8V993_9BACI</name>
<evidence type="ECO:0000256" key="3">
    <source>
        <dbReference type="ARBA" id="ARBA00038502"/>
    </source>
</evidence>
<proteinExistence type="inferred from homology"/>
<organism evidence="5 6">
    <name type="scientific">Salimicrobium halophilum</name>
    <dbReference type="NCBI Taxonomy" id="86666"/>
    <lineage>
        <taxon>Bacteria</taxon>
        <taxon>Bacillati</taxon>
        <taxon>Bacillota</taxon>
        <taxon>Bacilli</taxon>
        <taxon>Bacillales</taxon>
        <taxon>Bacillaceae</taxon>
        <taxon>Salimicrobium</taxon>
    </lineage>
</organism>
<keyword evidence="2" id="KW-0012">Acyltransferase</keyword>
<dbReference type="PANTHER" id="PTHR43792">
    <property type="entry name" value="GNAT FAMILY, PUTATIVE (AFU_ORTHOLOGUE AFUA_3G00765)-RELATED-RELATED"/>
    <property type="match status" value="1"/>
</dbReference>
<dbReference type="Proteomes" id="UP000199225">
    <property type="component" value="Unassembled WGS sequence"/>
</dbReference>
<evidence type="ECO:0000313" key="5">
    <source>
        <dbReference type="EMBL" id="SDJ62539.1"/>
    </source>
</evidence>
<dbReference type="Gene3D" id="3.40.630.30">
    <property type="match status" value="1"/>
</dbReference>
<dbReference type="RefSeq" id="WP_245688168.1">
    <property type="nucleotide sequence ID" value="NZ_FNEV01000008.1"/>
</dbReference>
<dbReference type="InterPro" id="IPR016181">
    <property type="entry name" value="Acyl_CoA_acyltransferase"/>
</dbReference>
<gene>
    <name evidence="5" type="ORF">SAMN04490247_2580</name>
</gene>
<evidence type="ECO:0000313" key="6">
    <source>
        <dbReference type="Proteomes" id="UP000199225"/>
    </source>
</evidence>